<dbReference type="InterPro" id="IPR032071">
    <property type="entry name" value="DUF4806"/>
</dbReference>
<keyword evidence="3" id="KW-1185">Reference proteome</keyword>
<evidence type="ECO:0000313" key="2">
    <source>
        <dbReference type="EnsemblMetazoa" id="ENSAATROPP004765"/>
    </source>
</evidence>
<dbReference type="AlphaFoldDB" id="A0AAG5D1I5"/>
<reference evidence="2" key="1">
    <citation type="submission" date="2024-04" db="UniProtKB">
        <authorList>
            <consortium name="EnsemblMetazoa"/>
        </authorList>
    </citation>
    <scope>IDENTIFICATION</scope>
    <source>
        <strain evidence="2">EBRO</strain>
    </source>
</reference>
<evidence type="ECO:0000313" key="3">
    <source>
        <dbReference type="Proteomes" id="UP000075880"/>
    </source>
</evidence>
<name>A0AAG5D1I5_ANOAO</name>
<accession>A0AAG5D1I5</accession>
<feature type="domain" description="DUF4806" evidence="1">
    <location>
        <begin position="230"/>
        <end position="310"/>
    </location>
</feature>
<dbReference type="Pfam" id="PF16064">
    <property type="entry name" value="DUF4806"/>
    <property type="match status" value="1"/>
</dbReference>
<protein>
    <recommendedName>
        <fullName evidence="1">DUF4806 domain-containing protein</fullName>
    </recommendedName>
</protein>
<evidence type="ECO:0000259" key="1">
    <source>
        <dbReference type="Pfam" id="PF16064"/>
    </source>
</evidence>
<proteinExistence type="predicted"/>
<dbReference type="Proteomes" id="UP000075880">
    <property type="component" value="Unassembled WGS sequence"/>
</dbReference>
<dbReference type="EnsemblMetazoa" id="ENSAATROPT005048">
    <property type="protein sequence ID" value="ENSAATROPP004765"/>
    <property type="gene ID" value="ENSAATROPG004023"/>
</dbReference>
<organism evidence="2 3">
    <name type="scientific">Anopheles atroparvus</name>
    <name type="common">European mosquito</name>
    <dbReference type="NCBI Taxonomy" id="41427"/>
    <lineage>
        <taxon>Eukaryota</taxon>
        <taxon>Metazoa</taxon>
        <taxon>Ecdysozoa</taxon>
        <taxon>Arthropoda</taxon>
        <taxon>Hexapoda</taxon>
        <taxon>Insecta</taxon>
        <taxon>Pterygota</taxon>
        <taxon>Neoptera</taxon>
        <taxon>Endopterygota</taxon>
        <taxon>Diptera</taxon>
        <taxon>Nematocera</taxon>
        <taxon>Culicoidea</taxon>
        <taxon>Culicidae</taxon>
        <taxon>Anophelinae</taxon>
        <taxon>Anopheles</taxon>
    </lineage>
</organism>
<sequence length="323" mass="35400">MNLNYNFTFYSVLQLKMFHPSPHKAEVFPAIQPVAGEKRPPSAIGSEPKKMIRIDASVAEVIRRPALSPALDDTYPGMTSSGVPGKAIRVVPAPPVAVVGMRPDSANGGVPGKAIRVVPAPPVAVVEMRPDSASGGVPAKAIRVVPAPPVSGRVPGKAIRVVPFPAAAVVERRSASTSDEATIWSAVEDIRQRVLKLQVYTEKNYDVLVPTQIISNQDEANIPVMNRNKIANLQDFDDLEKKLADPMFLVEIKEWLDDKIAHLDTKNRIHEAIDYLFTAEFLTRCSWSGAGKMGTKIPFRQYKNVLNLFLLVSKNKYKNSVSE</sequence>